<evidence type="ECO:0000256" key="2">
    <source>
        <dbReference type="ARBA" id="ARBA00022737"/>
    </source>
</evidence>
<dbReference type="CDD" id="cd03442">
    <property type="entry name" value="BFIT_BACH"/>
    <property type="match status" value="2"/>
</dbReference>
<dbReference type="VEuPathDB" id="FungiDB:DIURU_000139"/>
<organism evidence="6 7">
    <name type="scientific">Diutina rugosa</name>
    <name type="common">Yeast</name>
    <name type="synonym">Candida rugosa</name>
    <dbReference type="NCBI Taxonomy" id="5481"/>
    <lineage>
        <taxon>Eukaryota</taxon>
        <taxon>Fungi</taxon>
        <taxon>Dikarya</taxon>
        <taxon>Ascomycota</taxon>
        <taxon>Saccharomycotina</taxon>
        <taxon>Pichiomycetes</taxon>
        <taxon>Debaryomycetaceae</taxon>
        <taxon>Diutina</taxon>
    </lineage>
</organism>
<evidence type="ECO:0000256" key="4">
    <source>
        <dbReference type="ARBA" id="ARBA00022946"/>
    </source>
</evidence>
<dbReference type="PANTHER" id="PTHR12655">
    <property type="entry name" value="ACYL-COA THIOESTERASE"/>
    <property type="match status" value="1"/>
</dbReference>
<gene>
    <name evidence="6" type="ORF">DIURU_000139</name>
</gene>
<dbReference type="PROSITE" id="PS51770">
    <property type="entry name" value="HOTDOG_ACOT"/>
    <property type="match status" value="2"/>
</dbReference>
<dbReference type="GO" id="GO:0005739">
    <property type="term" value="C:mitochondrion"/>
    <property type="evidence" value="ECO:0007669"/>
    <property type="project" value="TreeGrafter"/>
</dbReference>
<dbReference type="GO" id="GO:0006637">
    <property type="term" value="P:acyl-CoA metabolic process"/>
    <property type="evidence" value="ECO:0007669"/>
    <property type="project" value="TreeGrafter"/>
</dbReference>
<evidence type="ECO:0000313" key="7">
    <source>
        <dbReference type="Proteomes" id="UP000449547"/>
    </source>
</evidence>
<sequence>MSLRIPLLRTRLSRYGVQRCRFNSTKSSPGSDEVASALHSMPASMAEVLAAKEAVNPSKATWLDALREREKQLAQGVVLDSYSFNDPKTYDVKEKTRADSFTYVSLPFKDNKWLCDAYINAFGRLRVGQLFQDLDALAGRIAHRHCSPAEPMNVTASVDRVYMVKKVDEISHYNFVLAGTCTWTGRSSMEITVKGYAYDDTIPAKIDEDTLADDKVFLTANFTFVARDPKTHKSFAVNRLLPISEREWIDYRRAESHNAKKKLLARHHKLIEPTEQESQLIYNMWRSTKVMIESGRPIPKSTQFMKDTLMSSAILMQPQYRNRHSYMIFGGYLLRQSFELAYVCAGEFSSAPPRFVSLDSVTFKNPVPVGSVLTMNASVAYTEHLHDIGSTAVSDSPFDFKLPATNSISDNPDAFLSEPGTVIQVKVDTRTKSLDGDTTKDAGTFIFSFFVPKSEHTQFCSVIPQSYSEMMTYVEGRRRAADTASYVATLPKHDEHIGWHDRSEC</sequence>
<dbReference type="InterPro" id="IPR033120">
    <property type="entry name" value="HOTDOG_ACOT"/>
</dbReference>
<evidence type="ECO:0000256" key="1">
    <source>
        <dbReference type="ARBA" id="ARBA00010458"/>
    </source>
</evidence>
<keyword evidence="4" id="KW-0809">Transit peptide</keyword>
<name>A0A642UZF0_DIURU</name>
<feature type="domain" description="HotDog ACOT-type" evidence="5">
    <location>
        <begin position="104"/>
        <end position="230"/>
    </location>
</feature>
<keyword evidence="7" id="KW-1185">Reference proteome</keyword>
<dbReference type="FunFam" id="3.10.129.10:FF:000032">
    <property type="entry name" value="Acyl-CoA thioester hydrolase"/>
    <property type="match status" value="1"/>
</dbReference>
<dbReference type="PANTHER" id="PTHR12655:SF0">
    <property type="entry name" value="ACYL-COENZYME A THIOESTERASE 9, MITOCHONDRIAL"/>
    <property type="match status" value="1"/>
</dbReference>
<protein>
    <recommendedName>
        <fullName evidence="5">HotDog ACOT-type domain-containing protein</fullName>
    </recommendedName>
</protein>
<dbReference type="GeneID" id="54778792"/>
<feature type="domain" description="HotDog ACOT-type" evidence="5">
    <location>
        <begin position="306"/>
        <end position="455"/>
    </location>
</feature>
<accession>A0A642UZF0</accession>
<evidence type="ECO:0000256" key="3">
    <source>
        <dbReference type="ARBA" id="ARBA00022801"/>
    </source>
</evidence>
<comment type="similarity">
    <text evidence="1">Belongs to the acyl coenzyme A hydrolase family.</text>
</comment>
<evidence type="ECO:0000259" key="5">
    <source>
        <dbReference type="PROSITE" id="PS51770"/>
    </source>
</evidence>
<evidence type="ECO:0000313" key="6">
    <source>
        <dbReference type="EMBL" id="KAA8908596.1"/>
    </source>
</evidence>
<dbReference type="OMA" id="RAESHNA"/>
<keyword evidence="3" id="KW-0378">Hydrolase</keyword>
<comment type="caution">
    <text evidence="6">The sequence shown here is derived from an EMBL/GenBank/DDBJ whole genome shotgun (WGS) entry which is preliminary data.</text>
</comment>
<dbReference type="RefSeq" id="XP_034015084.1">
    <property type="nucleotide sequence ID" value="XM_034153927.1"/>
</dbReference>
<dbReference type="Proteomes" id="UP000449547">
    <property type="component" value="Unassembled WGS sequence"/>
</dbReference>
<reference evidence="6 7" key="1">
    <citation type="submission" date="2019-07" db="EMBL/GenBank/DDBJ databases">
        <title>Genome assembly of two rare yeast pathogens: Diutina rugosa and Trichomonascus ciferrii.</title>
        <authorList>
            <person name="Mixao V."/>
            <person name="Saus E."/>
            <person name="Hansen A."/>
            <person name="Lass-Flor C."/>
            <person name="Gabaldon T."/>
        </authorList>
    </citation>
    <scope>NUCLEOTIDE SEQUENCE [LARGE SCALE GENOMIC DNA]</scope>
    <source>
        <strain evidence="6 7">CBS 613</strain>
    </source>
</reference>
<dbReference type="Gene3D" id="3.10.129.10">
    <property type="entry name" value="Hotdog Thioesterase"/>
    <property type="match status" value="2"/>
</dbReference>
<dbReference type="AlphaFoldDB" id="A0A642UZF0"/>
<dbReference type="GO" id="GO:0047617">
    <property type="term" value="F:fatty acyl-CoA hydrolase activity"/>
    <property type="evidence" value="ECO:0007669"/>
    <property type="project" value="TreeGrafter"/>
</dbReference>
<dbReference type="InterPro" id="IPR029069">
    <property type="entry name" value="HotDog_dom_sf"/>
</dbReference>
<dbReference type="OrthoDB" id="331699at2759"/>
<dbReference type="EMBL" id="SWFT01000005">
    <property type="protein sequence ID" value="KAA8908596.1"/>
    <property type="molecule type" value="Genomic_DNA"/>
</dbReference>
<proteinExistence type="inferred from homology"/>
<keyword evidence="2" id="KW-0677">Repeat</keyword>
<dbReference type="SUPFAM" id="SSF54637">
    <property type="entry name" value="Thioesterase/thiol ester dehydrase-isomerase"/>
    <property type="match status" value="2"/>
</dbReference>